<accession>A0A368ZHK1</accession>
<organism evidence="1 2">
    <name type="scientific">Winogradskyella arenosi</name>
    <dbReference type="NCBI Taxonomy" id="533325"/>
    <lineage>
        <taxon>Bacteria</taxon>
        <taxon>Pseudomonadati</taxon>
        <taxon>Bacteroidota</taxon>
        <taxon>Flavobacteriia</taxon>
        <taxon>Flavobacteriales</taxon>
        <taxon>Flavobacteriaceae</taxon>
        <taxon>Winogradskyella</taxon>
    </lineage>
</organism>
<keyword evidence="2" id="KW-1185">Reference proteome</keyword>
<evidence type="ECO:0000313" key="2">
    <source>
        <dbReference type="Proteomes" id="UP000253436"/>
    </source>
</evidence>
<protein>
    <submittedName>
        <fullName evidence="1">Uncharacterized protein</fullName>
    </submittedName>
</protein>
<dbReference type="EMBL" id="QPJO01000002">
    <property type="protein sequence ID" value="RCW92117.1"/>
    <property type="molecule type" value="Genomic_DNA"/>
</dbReference>
<name>A0A368ZHK1_9FLAO</name>
<gene>
    <name evidence="1" type="ORF">DFQ08_102138</name>
</gene>
<sequence>MIGFSKEMVNYRTANITKLFKFVLNKLLINIKPIYQDEKNNIITRI</sequence>
<dbReference type="AlphaFoldDB" id="A0A368ZHK1"/>
<dbReference type="Proteomes" id="UP000253436">
    <property type="component" value="Unassembled WGS sequence"/>
</dbReference>
<proteinExistence type="predicted"/>
<comment type="caution">
    <text evidence="1">The sequence shown here is derived from an EMBL/GenBank/DDBJ whole genome shotgun (WGS) entry which is preliminary data.</text>
</comment>
<evidence type="ECO:0000313" key="1">
    <source>
        <dbReference type="EMBL" id="RCW92117.1"/>
    </source>
</evidence>
<reference evidence="1 2" key="1">
    <citation type="submission" date="2018-07" db="EMBL/GenBank/DDBJ databases">
        <title>Genomic Encyclopedia of Type Strains, Phase III (KMG-III): the genomes of soil and plant-associated and newly described type strains.</title>
        <authorList>
            <person name="Whitman W."/>
        </authorList>
    </citation>
    <scope>NUCLEOTIDE SEQUENCE [LARGE SCALE GENOMIC DNA]</scope>
    <source>
        <strain evidence="1 2">CECT 7958</strain>
    </source>
</reference>